<name>A0A1F7ZSI7_9EURO</name>
<proteinExistence type="predicted"/>
<accession>A0A1F7ZSI7</accession>
<reference evidence="2 3" key="1">
    <citation type="journal article" date="2016" name="Genome Biol. Evol.">
        <title>Draft genome sequence of an aflatoxigenic Aspergillus species, A. bombycis.</title>
        <authorList>
            <person name="Moore G.G."/>
            <person name="Mack B.M."/>
            <person name="Beltz S.B."/>
            <person name="Gilbert M.K."/>
        </authorList>
    </citation>
    <scope>NUCLEOTIDE SEQUENCE [LARGE SCALE GENOMIC DNA]</scope>
    <source>
        <strain evidence="3">NRRL 26010</strain>
    </source>
</reference>
<evidence type="ECO:0000256" key="1">
    <source>
        <dbReference type="SAM" id="MobiDB-lite"/>
    </source>
</evidence>
<dbReference type="OrthoDB" id="5409271at2759"/>
<dbReference type="RefSeq" id="XP_022385752.1">
    <property type="nucleotide sequence ID" value="XM_022536811.1"/>
</dbReference>
<evidence type="ECO:0000313" key="3">
    <source>
        <dbReference type="Proteomes" id="UP000179179"/>
    </source>
</evidence>
<evidence type="ECO:0000313" key="2">
    <source>
        <dbReference type="EMBL" id="OGM42035.1"/>
    </source>
</evidence>
<gene>
    <name evidence="2" type="ORF">ABOM_009683</name>
</gene>
<sequence>MLPTSDPLFHQLQKLAEPRAAAQNQTRVSPPSPYTRINTPDFVRAENEMSRKMLMITMNACPGSLALEMAAVTTTPSLPSMSTHRSTCEGRQPRNHTICGRSMARQQPYDTFLATKFYDNDDDAVPSTATSLDQVNKHGDVYYYCP</sequence>
<comment type="caution">
    <text evidence="2">The sequence shown here is derived from an EMBL/GenBank/DDBJ whole genome shotgun (WGS) entry which is preliminary data.</text>
</comment>
<protein>
    <submittedName>
        <fullName evidence="2">Uncharacterized protein</fullName>
    </submittedName>
</protein>
<organism evidence="2 3">
    <name type="scientific">Aspergillus bombycis</name>
    <dbReference type="NCBI Taxonomy" id="109264"/>
    <lineage>
        <taxon>Eukaryota</taxon>
        <taxon>Fungi</taxon>
        <taxon>Dikarya</taxon>
        <taxon>Ascomycota</taxon>
        <taxon>Pezizomycotina</taxon>
        <taxon>Eurotiomycetes</taxon>
        <taxon>Eurotiomycetidae</taxon>
        <taxon>Eurotiales</taxon>
        <taxon>Aspergillaceae</taxon>
        <taxon>Aspergillus</taxon>
    </lineage>
</organism>
<dbReference type="EMBL" id="LYCR01000097">
    <property type="protein sequence ID" value="OGM42035.1"/>
    <property type="molecule type" value="Genomic_DNA"/>
</dbReference>
<feature type="region of interest" description="Disordered" evidence="1">
    <location>
        <begin position="17"/>
        <end position="38"/>
    </location>
</feature>
<keyword evidence="3" id="KW-1185">Reference proteome</keyword>
<dbReference type="AlphaFoldDB" id="A0A1F7ZSI7"/>
<dbReference type="Proteomes" id="UP000179179">
    <property type="component" value="Unassembled WGS sequence"/>
</dbReference>
<dbReference type="GeneID" id="34453073"/>